<evidence type="ECO:0000313" key="3">
    <source>
        <dbReference type="Proteomes" id="UP000228754"/>
    </source>
</evidence>
<evidence type="ECO:0000256" key="1">
    <source>
        <dbReference type="SAM" id="Phobius"/>
    </source>
</evidence>
<dbReference type="Proteomes" id="UP000228754">
    <property type="component" value="Unassembled WGS sequence"/>
</dbReference>
<dbReference type="AlphaFoldDB" id="A0A2A5IW16"/>
<proteinExistence type="predicted"/>
<keyword evidence="1" id="KW-0812">Transmembrane</keyword>
<keyword evidence="1" id="KW-0472">Membrane</keyword>
<protein>
    <submittedName>
        <fullName evidence="2">Uncharacterized protein</fullName>
    </submittedName>
</protein>
<gene>
    <name evidence="2" type="ORF">CEY02_08145</name>
</gene>
<dbReference type="EMBL" id="NKHG01000054">
    <property type="protein sequence ID" value="PCK21433.1"/>
    <property type="molecule type" value="Genomic_DNA"/>
</dbReference>
<sequence>MTIIAILIHVKKKSLVIKKMIGLRKIFGILLEATIPIIILKVSAAVVRSVAEKNIASYFNV</sequence>
<reference evidence="2 3" key="1">
    <citation type="submission" date="2017-06" db="EMBL/GenBank/DDBJ databases">
        <title>Draft Genome Sequence of Bacillus sp Strain 36R Isolated from saline sediment at Atanasia, Sonora, Mexico.</title>
        <authorList>
            <person name="Sanchez Diaz R."/>
            <person name="Quiroz Macias M.E."/>
            <person name="Ibarra Gamez J.C."/>
            <person name="Enciso Ibarra J."/>
            <person name="Gomez Gil B."/>
            <person name="Galaviz Silva L."/>
        </authorList>
    </citation>
    <scope>NUCLEOTIDE SEQUENCE [LARGE SCALE GENOMIC DNA]</scope>
    <source>
        <strain evidence="2 3">36R_ATNSAL</strain>
    </source>
</reference>
<accession>A0A2A5IW16</accession>
<dbReference type="OrthoDB" id="9910748at2"/>
<name>A0A2A5IW16_BACPU</name>
<keyword evidence="1" id="KW-1133">Transmembrane helix</keyword>
<feature type="transmembrane region" description="Helical" evidence="1">
    <location>
        <begin position="21"/>
        <end position="40"/>
    </location>
</feature>
<organism evidence="2 3">
    <name type="scientific">Bacillus pumilus</name>
    <name type="common">Bacillus mesentericus</name>
    <dbReference type="NCBI Taxonomy" id="1408"/>
    <lineage>
        <taxon>Bacteria</taxon>
        <taxon>Bacillati</taxon>
        <taxon>Bacillota</taxon>
        <taxon>Bacilli</taxon>
        <taxon>Bacillales</taxon>
        <taxon>Bacillaceae</taxon>
        <taxon>Bacillus</taxon>
    </lineage>
</organism>
<comment type="caution">
    <text evidence="2">The sequence shown here is derived from an EMBL/GenBank/DDBJ whole genome shotgun (WGS) entry which is preliminary data.</text>
</comment>
<evidence type="ECO:0000313" key="2">
    <source>
        <dbReference type="EMBL" id="PCK21433.1"/>
    </source>
</evidence>